<comment type="caution">
    <text evidence="8">The sequence shown here is derived from an EMBL/GenBank/DDBJ whole genome shotgun (WGS) entry which is preliminary data.</text>
</comment>
<dbReference type="InterPro" id="IPR010376">
    <property type="entry name" value="GBBH-like_N"/>
</dbReference>
<keyword evidence="5 6" id="KW-0411">Iron-sulfur</keyword>
<dbReference type="PANTHER" id="PTHR42961:SF2">
    <property type="entry name" value="IRON-SULFUR PROTEIN NUBPL"/>
    <property type="match status" value="1"/>
</dbReference>
<feature type="domain" description="Gamma-butyrobetaine hydroxylase-like N-terminal" evidence="7">
    <location>
        <begin position="308"/>
        <end position="389"/>
    </location>
</feature>
<evidence type="ECO:0000256" key="1">
    <source>
        <dbReference type="ARBA" id="ARBA00022723"/>
    </source>
</evidence>
<dbReference type="PANTHER" id="PTHR42961">
    <property type="entry name" value="IRON-SULFUR PROTEIN NUBPL"/>
    <property type="match status" value="1"/>
</dbReference>
<gene>
    <name evidence="8" type="ORF">COW36_14805</name>
</gene>
<evidence type="ECO:0000256" key="5">
    <source>
        <dbReference type="ARBA" id="ARBA00023014"/>
    </source>
</evidence>
<dbReference type="InterPro" id="IPR019591">
    <property type="entry name" value="Mrp/NBP35_ATP-bd"/>
</dbReference>
<dbReference type="Gene3D" id="3.30.2020.30">
    <property type="match status" value="1"/>
</dbReference>
<evidence type="ECO:0000256" key="3">
    <source>
        <dbReference type="ARBA" id="ARBA00022840"/>
    </source>
</evidence>
<comment type="similarity">
    <text evidence="6">Belongs to the Mrp/NBP35 ATP-binding proteins family.</text>
</comment>
<dbReference type="SUPFAM" id="SSF52540">
    <property type="entry name" value="P-loop containing nucleoside triphosphate hydrolases"/>
    <property type="match status" value="1"/>
</dbReference>
<dbReference type="InterPro" id="IPR000808">
    <property type="entry name" value="Mrp-like_CS"/>
</dbReference>
<sequence>MSQALPGIQNVIAISSGKGGVGKSTVSVNLALALAQKGFRVGLADVDIYGPSIPTLLGLEKEQPKMLNQQLVPISSHDIKVMSMGFLVGQDTPAILRGPMITKFIHQFVTGVLWGELDYLLLDLPPGTGDAQLSLAQTVPLTGALVVTTPQALSVKVALRGLRMFEKVKIPILGVVENMSGWATPSGEPSPFRGGQALSELAGVPYLGNIPMDQTVAISGDENKPLLTAYPAADAVQSFRNLASAVIDQVSLINSGPTPLGQFHWNLSSGQGEPAHREAGETPVPSQISQARRYALEEITPVGLKKAGESGLVIQWQDGTDYELDFRGLRLVCPCAVCVDEDTGERKLIPSMVPLDVKAIAIESVGSYALKFTWSDGHATGLYAFERLRQLGEARAAALATHSVN</sequence>
<reference evidence="8 9" key="1">
    <citation type="submission" date="2017-09" db="EMBL/GenBank/DDBJ databases">
        <title>Depth-based differentiation of microbial function through sediment-hosted aquifers and enrichment of novel symbionts in the deep terrestrial subsurface.</title>
        <authorList>
            <person name="Probst A.J."/>
            <person name="Ladd B."/>
            <person name="Jarett J.K."/>
            <person name="Geller-Mcgrath D.E."/>
            <person name="Sieber C.M."/>
            <person name="Emerson J.B."/>
            <person name="Anantharaman K."/>
            <person name="Thomas B.C."/>
            <person name="Malmstrom R."/>
            <person name="Stieglmeier M."/>
            <person name="Klingl A."/>
            <person name="Woyke T."/>
            <person name="Ryan C.M."/>
            <person name="Banfield J.F."/>
        </authorList>
    </citation>
    <scope>NUCLEOTIDE SEQUENCE [LARGE SCALE GENOMIC DNA]</scope>
    <source>
        <strain evidence="8">CG17_big_fil_post_rev_8_21_14_2_50_48_46</strain>
    </source>
</reference>
<evidence type="ECO:0000313" key="8">
    <source>
        <dbReference type="EMBL" id="PIW15982.1"/>
    </source>
</evidence>
<dbReference type="HAMAP" id="MF_02040">
    <property type="entry name" value="Mrp_NBP35"/>
    <property type="match status" value="1"/>
</dbReference>
<dbReference type="AlphaFoldDB" id="A0A2M7G3E9"/>
<dbReference type="InterPro" id="IPR044304">
    <property type="entry name" value="NUBPL-like"/>
</dbReference>
<dbReference type="Pfam" id="PF10609">
    <property type="entry name" value="ParA"/>
    <property type="match status" value="1"/>
</dbReference>
<proteinExistence type="inferred from homology"/>
<dbReference type="EMBL" id="PFFQ01000041">
    <property type="protein sequence ID" value="PIW15982.1"/>
    <property type="molecule type" value="Genomic_DNA"/>
</dbReference>
<dbReference type="GO" id="GO:0051539">
    <property type="term" value="F:4 iron, 4 sulfur cluster binding"/>
    <property type="evidence" value="ECO:0007669"/>
    <property type="project" value="TreeGrafter"/>
</dbReference>
<dbReference type="GO" id="GO:0046872">
    <property type="term" value="F:metal ion binding"/>
    <property type="evidence" value="ECO:0007669"/>
    <property type="project" value="UniProtKB-KW"/>
</dbReference>
<dbReference type="GO" id="GO:0005524">
    <property type="term" value="F:ATP binding"/>
    <property type="evidence" value="ECO:0007669"/>
    <property type="project" value="UniProtKB-UniRule"/>
</dbReference>
<dbReference type="GO" id="GO:0140663">
    <property type="term" value="F:ATP-dependent FeS chaperone activity"/>
    <property type="evidence" value="ECO:0007669"/>
    <property type="project" value="InterPro"/>
</dbReference>
<dbReference type="Proteomes" id="UP000231019">
    <property type="component" value="Unassembled WGS sequence"/>
</dbReference>
<dbReference type="InterPro" id="IPR027417">
    <property type="entry name" value="P-loop_NTPase"/>
</dbReference>
<evidence type="ECO:0000256" key="2">
    <source>
        <dbReference type="ARBA" id="ARBA00022741"/>
    </source>
</evidence>
<dbReference type="GO" id="GO:0016226">
    <property type="term" value="P:iron-sulfur cluster assembly"/>
    <property type="evidence" value="ECO:0007669"/>
    <property type="project" value="InterPro"/>
</dbReference>
<dbReference type="CDD" id="cd02037">
    <property type="entry name" value="Mrp_NBP35"/>
    <property type="match status" value="1"/>
</dbReference>
<keyword evidence="3 6" id="KW-0067">ATP-binding</keyword>
<dbReference type="GO" id="GO:0016887">
    <property type="term" value="F:ATP hydrolysis activity"/>
    <property type="evidence" value="ECO:0007669"/>
    <property type="project" value="UniProtKB-UniRule"/>
</dbReference>
<keyword evidence="6" id="KW-0378">Hydrolase</keyword>
<organism evidence="8 9">
    <name type="scientific">bacterium (Candidatus Blackallbacteria) CG17_big_fil_post_rev_8_21_14_2_50_48_46</name>
    <dbReference type="NCBI Taxonomy" id="2014261"/>
    <lineage>
        <taxon>Bacteria</taxon>
        <taxon>Candidatus Blackallbacteria</taxon>
    </lineage>
</organism>
<protein>
    <recommendedName>
        <fullName evidence="6">Iron-sulfur cluster carrier protein</fullName>
    </recommendedName>
</protein>
<dbReference type="Gene3D" id="3.40.50.300">
    <property type="entry name" value="P-loop containing nucleotide triphosphate hydrolases"/>
    <property type="match status" value="1"/>
</dbReference>
<evidence type="ECO:0000259" key="7">
    <source>
        <dbReference type="Pfam" id="PF06155"/>
    </source>
</evidence>
<feature type="binding site" evidence="6">
    <location>
        <begin position="17"/>
        <end position="24"/>
    </location>
    <ligand>
        <name>ATP</name>
        <dbReference type="ChEBI" id="CHEBI:30616"/>
    </ligand>
</feature>
<name>A0A2M7G3E9_9BACT</name>
<dbReference type="PROSITE" id="PS01215">
    <property type="entry name" value="MRP"/>
    <property type="match status" value="1"/>
</dbReference>
<evidence type="ECO:0000256" key="4">
    <source>
        <dbReference type="ARBA" id="ARBA00023004"/>
    </source>
</evidence>
<comment type="subunit">
    <text evidence="6">Homodimer.</text>
</comment>
<dbReference type="InterPro" id="IPR038492">
    <property type="entry name" value="GBBH-like_N_sf"/>
</dbReference>
<comment type="function">
    <text evidence="6">Binds and transfers iron-sulfur (Fe-S) clusters to target apoproteins. Can hydrolyze ATP.</text>
</comment>
<keyword evidence="1 6" id="KW-0479">Metal-binding</keyword>
<accession>A0A2M7G3E9</accession>
<keyword evidence="4 6" id="KW-0408">Iron</keyword>
<evidence type="ECO:0000256" key="6">
    <source>
        <dbReference type="HAMAP-Rule" id="MF_02040"/>
    </source>
</evidence>
<evidence type="ECO:0000313" key="9">
    <source>
        <dbReference type="Proteomes" id="UP000231019"/>
    </source>
</evidence>
<dbReference type="Pfam" id="PF06155">
    <property type="entry name" value="GBBH-like_N"/>
    <property type="match status" value="1"/>
</dbReference>
<keyword evidence="2 6" id="KW-0547">Nucleotide-binding</keyword>
<dbReference type="FunFam" id="3.40.50.300:FF:001119">
    <property type="entry name" value="Iron-sulfur cluster carrier protein"/>
    <property type="match status" value="1"/>
</dbReference>
<dbReference type="InterPro" id="IPR033756">
    <property type="entry name" value="YlxH/NBP35"/>
</dbReference>